<accession>A0ACC9CX52</accession>
<protein>
    <submittedName>
        <fullName evidence="1">Uncharacterized protein</fullName>
    </submittedName>
</protein>
<evidence type="ECO:0000313" key="2">
    <source>
        <dbReference type="Proteomes" id="UP000220959"/>
    </source>
</evidence>
<gene>
    <name evidence="1" type="ORF">CGS49_10355</name>
</gene>
<sequence>MSVQGCDDGKAHTIEYLYQVSFKNDSRWNSLLTTDVPYTNRAKWGEEEKASITTTVHRDAAPLTKTGKIFITNTVYPGYELPSTGGRGTAPFVLAGGIMVLGAALLLACGRVRRRKEETK</sequence>
<keyword evidence="2" id="KW-1185">Reference proteome</keyword>
<organism evidence="1 2">
    <name type="scientific">Faecalibacterium langellae</name>
    <dbReference type="NCBI Taxonomy" id="3435293"/>
    <lineage>
        <taxon>Bacteria</taxon>
        <taxon>Bacillati</taxon>
        <taxon>Bacillota</taxon>
        <taxon>Clostridia</taxon>
        <taxon>Eubacteriales</taxon>
        <taxon>Oscillospiraceae</taxon>
        <taxon>Faecalibacterium</taxon>
    </lineage>
</organism>
<proteinExistence type="predicted"/>
<dbReference type="EMBL" id="NMTR01000021">
    <property type="protein sequence ID" value="PDX60401.1"/>
    <property type="molecule type" value="Genomic_DNA"/>
</dbReference>
<reference evidence="1 2" key="1">
    <citation type="journal article" date="2017" name="Front. Microbiol.">
        <title>New Insights into the Diversity of the Genus Faecalibacterium.</title>
        <authorList>
            <person name="Benevides L."/>
            <person name="Burman S."/>
            <person name="Martin R."/>
            <person name="Robert V."/>
            <person name="Thomas M."/>
            <person name="Miquel S."/>
            <person name="Chain F."/>
            <person name="Sokol H."/>
            <person name="Bermudez-Humaran L.G."/>
            <person name="Morrison M."/>
            <person name="Langella P."/>
            <person name="Azevedo V.A."/>
            <person name="Chatel J.M."/>
            <person name="Soares S."/>
        </authorList>
    </citation>
    <scope>NUCLEOTIDE SEQUENCE [LARGE SCALE GENOMIC DNA]</scope>
    <source>
        <strain evidence="2">CNCM I-4541</strain>
    </source>
</reference>
<comment type="caution">
    <text evidence="1">The sequence shown here is derived from an EMBL/GenBank/DDBJ whole genome shotgun (WGS) entry which is preliminary data.</text>
</comment>
<evidence type="ECO:0000313" key="1">
    <source>
        <dbReference type="EMBL" id="PDX60401.1"/>
    </source>
</evidence>
<name>A0ACC9CX52_9FIRM</name>
<dbReference type="Proteomes" id="UP000220959">
    <property type="component" value="Unassembled WGS sequence"/>
</dbReference>